<reference evidence="18 19" key="1">
    <citation type="submission" date="2016-10" db="EMBL/GenBank/DDBJ databases">
        <authorList>
            <person name="de Groot N.N."/>
        </authorList>
    </citation>
    <scope>NUCLEOTIDE SEQUENCE [LARGE SCALE GENOMIC DNA]</scope>
    <source>
        <strain evidence="17 18">CGMCC 1.9095</strain>
        <strain evidence="16 19">DSM 22558</strain>
    </source>
</reference>
<dbReference type="Pfam" id="PF00712">
    <property type="entry name" value="DNA_pol3_beta"/>
    <property type="match status" value="1"/>
</dbReference>
<dbReference type="Gene3D" id="3.70.10.10">
    <property type="match status" value="1"/>
</dbReference>
<evidence type="ECO:0000256" key="10">
    <source>
        <dbReference type="ARBA" id="ARBA00022932"/>
    </source>
</evidence>
<evidence type="ECO:0000256" key="2">
    <source>
        <dbReference type="ARBA" id="ARBA00004496"/>
    </source>
</evidence>
<comment type="function">
    <text evidence="1 12">Confers DNA tethering and processivity to DNA polymerases and other proteins. Acts as a clamp, forming a ring around DNA (a reaction catalyzed by the clamp-loading complex) which diffuses in an ATP-independent manner freely and bidirectionally along dsDNA. Initially characterized for its ability to contact the catalytic subunit of DNA polymerase III (Pol III), a complex, multichain enzyme responsible for most of the replicative synthesis in bacteria; Pol III exhibits 3'-5' exonuclease proofreading activity. The beta chain is required for initiation of replication as well as for processivity of DNA replication.</text>
</comment>
<name>A0A031MDF7_9GAMM</name>
<dbReference type="InterPro" id="IPR022635">
    <property type="entry name" value="DNA_polIII_beta_C"/>
</dbReference>
<dbReference type="PANTHER" id="PTHR30478">
    <property type="entry name" value="DNA POLYMERASE III SUBUNIT BETA"/>
    <property type="match status" value="1"/>
</dbReference>
<dbReference type="InterPro" id="IPR022634">
    <property type="entry name" value="DNA_polIII_beta_N"/>
</dbReference>
<evidence type="ECO:0000256" key="5">
    <source>
        <dbReference type="ARBA" id="ARBA00021035"/>
    </source>
</evidence>
<feature type="domain" description="DNA polymerase III beta sliding clamp C-terminal" evidence="15">
    <location>
        <begin position="247"/>
        <end position="366"/>
    </location>
</feature>
<feature type="domain" description="DNA polymerase III beta sliding clamp central" evidence="14">
    <location>
        <begin position="130"/>
        <end position="244"/>
    </location>
</feature>
<gene>
    <name evidence="17" type="ORF">SAMN04487855_1668</name>
    <name evidence="16" type="ORF">SAMN05216589_1645</name>
</gene>
<evidence type="ECO:0000313" key="17">
    <source>
        <dbReference type="EMBL" id="SFL93545.1"/>
    </source>
</evidence>
<evidence type="ECO:0000313" key="19">
    <source>
        <dbReference type="Proteomes" id="UP000186904"/>
    </source>
</evidence>
<keyword evidence="9 12" id="KW-0235">DNA replication</keyword>
<dbReference type="RefSeq" id="WP_036991598.1">
    <property type="nucleotide sequence ID" value="NZ_FOGN01000002.1"/>
</dbReference>
<dbReference type="Gene3D" id="3.10.150.10">
    <property type="entry name" value="DNA Polymerase III, subunit A, domain 2"/>
    <property type="match status" value="1"/>
</dbReference>
<dbReference type="SMART" id="SM00480">
    <property type="entry name" value="POL3Bc"/>
    <property type="match status" value="1"/>
</dbReference>
<evidence type="ECO:0000256" key="1">
    <source>
        <dbReference type="ARBA" id="ARBA00002266"/>
    </source>
</evidence>
<evidence type="ECO:0000256" key="11">
    <source>
        <dbReference type="ARBA" id="ARBA00023125"/>
    </source>
</evidence>
<keyword evidence="10 12" id="KW-0239">DNA-directed DNA polymerase</keyword>
<evidence type="ECO:0000313" key="18">
    <source>
        <dbReference type="Proteomes" id="UP000186599"/>
    </source>
</evidence>
<evidence type="ECO:0000256" key="3">
    <source>
        <dbReference type="ARBA" id="ARBA00010752"/>
    </source>
</evidence>
<dbReference type="GO" id="GO:0003677">
    <property type="term" value="F:DNA binding"/>
    <property type="evidence" value="ECO:0007669"/>
    <property type="project" value="UniProtKB-UniRule"/>
</dbReference>
<comment type="subunit">
    <text evidence="4">Forms a ring-shaped head-to-tail homodimer around DNA which binds and tethers DNA polymerases and other proteins to the DNA. The DNA replisome complex has a single clamp-loading complex (3 tau and 1 each of delta, delta', psi and chi subunits) which binds 3 Pol III cores (1 core on the leading strand and 2 on the lagging strand) each with a beta sliding clamp dimer. Additional proteins in the replisome are other copies of gamma, psi and chi, Ssb, DNA helicase and RNA primase.</text>
</comment>
<dbReference type="PIRSF" id="PIRSF000804">
    <property type="entry name" value="DNA_pol_III_b"/>
    <property type="match status" value="1"/>
</dbReference>
<dbReference type="NCBIfam" id="TIGR00663">
    <property type="entry name" value="dnan"/>
    <property type="match status" value="1"/>
</dbReference>
<dbReference type="PANTHER" id="PTHR30478:SF0">
    <property type="entry name" value="BETA SLIDING CLAMP"/>
    <property type="match status" value="1"/>
</dbReference>
<evidence type="ECO:0000313" key="16">
    <source>
        <dbReference type="EMBL" id="SER87324.1"/>
    </source>
</evidence>
<comment type="similarity">
    <text evidence="3 12">Belongs to the beta sliding clamp family.</text>
</comment>
<keyword evidence="6 12" id="KW-0963">Cytoplasm</keyword>
<accession>A0A031MDF7</accession>
<evidence type="ECO:0000256" key="4">
    <source>
        <dbReference type="ARBA" id="ARBA00011400"/>
    </source>
</evidence>
<dbReference type="Proteomes" id="UP000186599">
    <property type="component" value="Unassembled WGS sequence"/>
</dbReference>
<evidence type="ECO:0000256" key="12">
    <source>
        <dbReference type="PIRNR" id="PIRNR000804"/>
    </source>
</evidence>
<dbReference type="EMBL" id="FOGN01000002">
    <property type="protein sequence ID" value="SER87324.1"/>
    <property type="molecule type" value="Genomic_DNA"/>
</dbReference>
<keyword evidence="18" id="KW-1185">Reference proteome</keyword>
<dbReference type="OrthoDB" id="8421503at2"/>
<evidence type="ECO:0000259" key="14">
    <source>
        <dbReference type="Pfam" id="PF02767"/>
    </source>
</evidence>
<evidence type="ECO:0000259" key="13">
    <source>
        <dbReference type="Pfam" id="PF00712"/>
    </source>
</evidence>
<comment type="subcellular location">
    <subcellularLocation>
        <location evidence="2 12">Cytoplasm</location>
    </subcellularLocation>
</comment>
<feature type="domain" description="DNA polymerase III beta sliding clamp N-terminal" evidence="13">
    <location>
        <begin position="1"/>
        <end position="119"/>
    </location>
</feature>
<proteinExistence type="inferred from homology"/>
<dbReference type="GO" id="GO:0009360">
    <property type="term" value="C:DNA polymerase III complex"/>
    <property type="evidence" value="ECO:0007669"/>
    <property type="project" value="InterPro"/>
</dbReference>
<organism evidence="16 19">
    <name type="scientific">Halopseudomonas bauzanensis</name>
    <dbReference type="NCBI Taxonomy" id="653930"/>
    <lineage>
        <taxon>Bacteria</taxon>
        <taxon>Pseudomonadati</taxon>
        <taxon>Pseudomonadota</taxon>
        <taxon>Gammaproteobacteria</taxon>
        <taxon>Pseudomonadales</taxon>
        <taxon>Pseudomonadaceae</taxon>
        <taxon>Halopseudomonas</taxon>
    </lineage>
</organism>
<dbReference type="Pfam" id="PF02768">
    <property type="entry name" value="DNA_pol3_beta_3"/>
    <property type="match status" value="1"/>
</dbReference>
<sequence>MQFTIQREALLKPLQLVAGVVERRQTLPVLSNVLVVVDGNTLSLTGTDLEVELIGRIPLEEQAEPGEITVPARKLMDICKSLPDDSTINFRVEEGKAILKAGRSRFTLTTLPAADFPNVEDGESAMNFAVSQNKLRRLIERTGFAMAQQDVRYYLNGMLLEINAGQLRAVATDGHRMAMCTVDANIDYQEKYQLIVPRKGILELARLLGEADDLINITLGTHHIRATTGDFTFTSKLVDGKFPDYERVLPRGGDKVVLADRQSLRNAFSRTAILSNEKYRGIRLMLSDAMLKIQANNPEQEEAEEDTVVDYSGAPLEIGFNVSYLLDVMNVLSNEQIKMTLSDANSSALVQESESDDSLYVVMPMRL</sequence>
<evidence type="ECO:0000256" key="6">
    <source>
        <dbReference type="ARBA" id="ARBA00022490"/>
    </source>
</evidence>
<dbReference type="GO" id="GO:0042802">
    <property type="term" value="F:identical protein binding"/>
    <property type="evidence" value="ECO:0007669"/>
    <property type="project" value="UniProtKB-ARBA"/>
</dbReference>
<keyword evidence="11" id="KW-0238">DNA-binding</keyword>
<dbReference type="AlphaFoldDB" id="A0A031MDF7"/>
<dbReference type="Proteomes" id="UP000186904">
    <property type="component" value="Unassembled WGS sequence"/>
</dbReference>
<dbReference type="STRING" id="653930.SAMN05216589_1645"/>
<protein>
    <recommendedName>
        <fullName evidence="5 12">Beta sliding clamp</fullName>
    </recommendedName>
</protein>
<dbReference type="GO" id="GO:0006271">
    <property type="term" value="P:DNA strand elongation involved in DNA replication"/>
    <property type="evidence" value="ECO:0007669"/>
    <property type="project" value="TreeGrafter"/>
</dbReference>
<dbReference type="GO" id="GO:0008408">
    <property type="term" value="F:3'-5' exonuclease activity"/>
    <property type="evidence" value="ECO:0007669"/>
    <property type="project" value="InterPro"/>
</dbReference>
<evidence type="ECO:0000256" key="9">
    <source>
        <dbReference type="ARBA" id="ARBA00022705"/>
    </source>
</evidence>
<keyword evidence="8 12" id="KW-0548">Nucleotidyltransferase</keyword>
<dbReference type="InterPro" id="IPR046938">
    <property type="entry name" value="DNA_clamp_sf"/>
</dbReference>
<evidence type="ECO:0000256" key="7">
    <source>
        <dbReference type="ARBA" id="ARBA00022679"/>
    </source>
</evidence>
<dbReference type="FunFam" id="3.10.150.10:FF:000001">
    <property type="entry name" value="Beta sliding clamp"/>
    <property type="match status" value="1"/>
</dbReference>
<dbReference type="InterPro" id="IPR001001">
    <property type="entry name" value="DNA_polIII_beta"/>
</dbReference>
<dbReference type="GO" id="GO:0003887">
    <property type="term" value="F:DNA-directed DNA polymerase activity"/>
    <property type="evidence" value="ECO:0007669"/>
    <property type="project" value="UniProtKB-UniRule"/>
</dbReference>
<dbReference type="Pfam" id="PF02767">
    <property type="entry name" value="DNA_pol3_beta_2"/>
    <property type="match status" value="1"/>
</dbReference>
<dbReference type="EMBL" id="FOUA01000002">
    <property type="protein sequence ID" value="SFL93545.1"/>
    <property type="molecule type" value="Genomic_DNA"/>
</dbReference>
<evidence type="ECO:0000259" key="15">
    <source>
        <dbReference type="Pfam" id="PF02768"/>
    </source>
</evidence>
<evidence type="ECO:0000256" key="8">
    <source>
        <dbReference type="ARBA" id="ARBA00022695"/>
    </source>
</evidence>
<dbReference type="CDD" id="cd00140">
    <property type="entry name" value="beta_clamp"/>
    <property type="match status" value="1"/>
</dbReference>
<dbReference type="GO" id="GO:0005737">
    <property type="term" value="C:cytoplasm"/>
    <property type="evidence" value="ECO:0007669"/>
    <property type="project" value="UniProtKB-SubCell"/>
</dbReference>
<dbReference type="SUPFAM" id="SSF55979">
    <property type="entry name" value="DNA clamp"/>
    <property type="match status" value="3"/>
</dbReference>
<keyword evidence="7 12" id="KW-0808">Transferase</keyword>
<dbReference type="InterPro" id="IPR022637">
    <property type="entry name" value="DNA_polIII_beta_cen"/>
</dbReference>